<accession>A0A8H9HKE3</accession>
<gene>
    <name evidence="1" type="ORF">GCM10010502_22260</name>
</gene>
<proteinExistence type="predicted"/>
<dbReference type="AlphaFoldDB" id="A0A8H9HKE3"/>
<dbReference type="RefSeq" id="WP_223885872.1">
    <property type="nucleotide sequence ID" value="NZ_BMUB01000004.1"/>
</dbReference>
<reference evidence="1 2" key="1">
    <citation type="journal article" date="2014" name="Int. J. Syst. Evol. Microbiol.">
        <title>Complete genome sequence of Corynebacterium casei LMG S-19264T (=DSM 44701T), isolated from a smear-ripened cheese.</title>
        <authorList>
            <consortium name="US DOE Joint Genome Institute (JGI-PGF)"/>
            <person name="Walter F."/>
            <person name="Albersmeier A."/>
            <person name="Kalinowski J."/>
            <person name="Ruckert C."/>
        </authorList>
    </citation>
    <scope>NUCLEOTIDE SEQUENCE [LARGE SCALE GENOMIC DNA]</scope>
    <source>
        <strain evidence="1 2">JCM 4434</strain>
    </source>
</reference>
<dbReference type="EMBL" id="BMUB01000004">
    <property type="protein sequence ID" value="GGU70313.1"/>
    <property type="molecule type" value="Genomic_DNA"/>
</dbReference>
<dbReference type="GeneID" id="97485357"/>
<dbReference type="Proteomes" id="UP000610124">
    <property type="component" value="Unassembled WGS sequence"/>
</dbReference>
<sequence length="215" mass="23611">METKDTAGEVRILQPLPGRTEGGSEAFELRLARLLRVLGAEVAPGADYPSAARWEVHKALAGRSELPEEYFEPLLEAAVHDPNPSFNRRLVEPALVAFGQRRVRLTLLGYLQTGTNPERAGAARAWYWTALTVGGGRNATADEGATVRDSWNEAALREFVANEDLDVRRCILPGLPLVARAYPAELHALVEAAVTIARSHPDEYIRHRAEIQTGL</sequence>
<evidence type="ECO:0000313" key="1">
    <source>
        <dbReference type="EMBL" id="GGU70313.1"/>
    </source>
</evidence>
<name>A0A8H9HKE3_KITAU</name>
<comment type="caution">
    <text evidence="1">The sequence shown here is derived from an EMBL/GenBank/DDBJ whole genome shotgun (WGS) entry which is preliminary data.</text>
</comment>
<protein>
    <submittedName>
        <fullName evidence="1">Uncharacterized protein</fullName>
    </submittedName>
</protein>
<organism evidence="1 2">
    <name type="scientific">Kitasatospora aureofaciens</name>
    <name type="common">Streptomyces aureofaciens</name>
    <dbReference type="NCBI Taxonomy" id="1894"/>
    <lineage>
        <taxon>Bacteria</taxon>
        <taxon>Bacillati</taxon>
        <taxon>Actinomycetota</taxon>
        <taxon>Actinomycetes</taxon>
        <taxon>Kitasatosporales</taxon>
        <taxon>Streptomycetaceae</taxon>
        <taxon>Kitasatospora</taxon>
    </lineage>
</organism>
<evidence type="ECO:0000313" key="2">
    <source>
        <dbReference type="Proteomes" id="UP000610124"/>
    </source>
</evidence>